<feature type="region of interest" description="Disordered" evidence="1">
    <location>
        <begin position="1"/>
        <end position="32"/>
    </location>
</feature>
<feature type="compositionally biased region" description="Basic and acidic residues" evidence="1">
    <location>
        <begin position="132"/>
        <end position="144"/>
    </location>
</feature>
<dbReference type="AlphaFoldDB" id="A0ABD3MZP3"/>
<sequence>MGLDLDEIIARTKNNEKPTPVPTSSGSESDINDSLSRFYDIVNTKKATVRPKQVELDDTQQQRTTDEIALQFLRQARGAVEKKQAAVSTGTDGRSNSGMRGGRGNSSATNTNNNSKEDHEATTKFKKKKMKDRLDMDAIGKEESLNATNNASTQSRQEKRKPSRGNAKDTLKASANLKSSWTNLSSTFQSNAAAAEQDILEQLRRHSGEDLDGSLKNGGMDGSLNGREDTKQHQKEEEENLESEAPKVRLAPRQESNFLTRILKQDASGVEAKIPSSEVTDDGIDSSYSSRSVSSEGSSIADFDEEPKMTTSGGIKVNNNSDSDPDSDREAAVLQRLRSTVGVATNSKFKSLTKKVIAAQRTANYKKEGEKDSELGPSNTILMLWRDTAGRIAVIEDDKEAIVEIKGLHDALEAAKKYYLTSTECRNFVNDNLQPIINLILSKSPESLSTTPDKFGIIDYAYAEKTIRFALQLITKDLQLNAHKFTVKCSTLDALSLILSYDNAFYEGSPNEVRMENVTIFQRIKGFNHLAIYFNARSGTGCEANWFLIHQAIEAALEGIVFLQHNPDYVDFLLRFRSDAMSMALGCMKFLCATENDVLAGVEVEKISSIVSELKSLFENIATVKHKAMPKYFSFSLDVILKMLSTESTEHKEYGKELMCKTIHAIHGIRPLNGAFVVKRAGLISCNGIYNLSSHDRDKDGNMIPGLNPRYERVVKGTSQKLMLFLDTDEESKQQQWCISEEHTRVSTLTPPVSGWISTEEANEPAPSLEPVHIEIPVRKEHNALKMELARWFLEKNLLKLALGINVNTSADSSSIIRLSEAIDSFIDGGMVSDQMSNLYAHILPSISMAPSAASTRAQSDETYTKAAALAIETARQNVAAAERWKETTSSMLRSAQKEDESAAGMVKRARQYLEKLEGQQNNDKSPTSKPLRKDSMEDSSVHKDKNEDFNRSDLSLNSSLTSLFSRKDKAGKHKKSPKGTSYSSDTEQSTSSRKRGTGKRKIKKGSQSFTAPESDSTASSSLMKTTPSVPSLTPDFGGFSTRKLFGRQQTK</sequence>
<feature type="compositionally biased region" description="Polar residues" evidence="1">
    <location>
        <begin position="145"/>
        <end position="155"/>
    </location>
</feature>
<evidence type="ECO:0000313" key="2">
    <source>
        <dbReference type="EMBL" id="KAL3767421.1"/>
    </source>
</evidence>
<gene>
    <name evidence="2" type="ORF">ACHAWO_010077</name>
</gene>
<feature type="compositionally biased region" description="Polar residues" evidence="1">
    <location>
        <begin position="1008"/>
        <end position="1032"/>
    </location>
</feature>
<evidence type="ECO:0000256" key="1">
    <source>
        <dbReference type="SAM" id="MobiDB-lite"/>
    </source>
</evidence>
<dbReference type="EMBL" id="JALLPJ020001365">
    <property type="protein sequence ID" value="KAL3767421.1"/>
    <property type="molecule type" value="Genomic_DNA"/>
</dbReference>
<feature type="region of interest" description="Disordered" evidence="1">
    <location>
        <begin position="78"/>
        <end position="172"/>
    </location>
</feature>
<feature type="compositionally biased region" description="Low complexity" evidence="1">
    <location>
        <begin position="105"/>
        <end position="114"/>
    </location>
</feature>
<protein>
    <submittedName>
        <fullName evidence="2">Uncharacterized protein</fullName>
    </submittedName>
</protein>
<name>A0ABD3MZP3_9STRA</name>
<feature type="compositionally biased region" description="Basic residues" evidence="1">
    <location>
        <begin position="993"/>
        <end position="1005"/>
    </location>
</feature>
<dbReference type="Proteomes" id="UP001530400">
    <property type="component" value="Unassembled WGS sequence"/>
</dbReference>
<keyword evidence="3" id="KW-1185">Reference proteome</keyword>
<feature type="compositionally biased region" description="Basic and acidic residues" evidence="1">
    <location>
        <begin position="932"/>
        <end position="952"/>
    </location>
</feature>
<organism evidence="2 3">
    <name type="scientific">Cyclotella atomus</name>
    <dbReference type="NCBI Taxonomy" id="382360"/>
    <lineage>
        <taxon>Eukaryota</taxon>
        <taxon>Sar</taxon>
        <taxon>Stramenopiles</taxon>
        <taxon>Ochrophyta</taxon>
        <taxon>Bacillariophyta</taxon>
        <taxon>Coscinodiscophyceae</taxon>
        <taxon>Thalassiosirophycidae</taxon>
        <taxon>Stephanodiscales</taxon>
        <taxon>Stephanodiscaceae</taxon>
        <taxon>Cyclotella</taxon>
    </lineage>
</organism>
<feature type="compositionally biased region" description="Basic and acidic residues" evidence="1">
    <location>
        <begin position="226"/>
        <end position="236"/>
    </location>
</feature>
<feature type="compositionally biased region" description="Low complexity" evidence="1">
    <location>
        <begin position="286"/>
        <end position="299"/>
    </location>
</feature>
<reference evidence="2 3" key="1">
    <citation type="submission" date="2024-10" db="EMBL/GenBank/DDBJ databases">
        <title>Updated reference genomes for cyclostephanoid diatoms.</title>
        <authorList>
            <person name="Roberts W.R."/>
            <person name="Alverson A.J."/>
        </authorList>
    </citation>
    <scope>NUCLEOTIDE SEQUENCE [LARGE SCALE GENOMIC DNA]</scope>
    <source>
        <strain evidence="2 3">AJA010-31</strain>
    </source>
</reference>
<feature type="region of interest" description="Disordered" evidence="1">
    <location>
        <begin position="269"/>
        <end position="330"/>
    </location>
</feature>
<feature type="region of interest" description="Disordered" evidence="1">
    <location>
        <begin position="208"/>
        <end position="253"/>
    </location>
</feature>
<feature type="region of interest" description="Disordered" evidence="1">
    <location>
        <begin position="915"/>
        <end position="954"/>
    </location>
</feature>
<proteinExistence type="predicted"/>
<evidence type="ECO:0000313" key="3">
    <source>
        <dbReference type="Proteomes" id="UP001530400"/>
    </source>
</evidence>
<feature type="region of interest" description="Disordered" evidence="1">
    <location>
        <begin position="966"/>
        <end position="1052"/>
    </location>
</feature>
<feature type="compositionally biased region" description="Polar residues" evidence="1">
    <location>
        <begin position="919"/>
        <end position="929"/>
    </location>
</feature>
<feature type="compositionally biased region" description="Low complexity" evidence="1">
    <location>
        <begin position="981"/>
        <end position="992"/>
    </location>
</feature>
<comment type="caution">
    <text evidence="2">The sequence shown here is derived from an EMBL/GenBank/DDBJ whole genome shotgun (WGS) entry which is preliminary data.</text>
</comment>
<accession>A0ABD3MZP3</accession>
<feature type="compositionally biased region" description="Polar residues" evidence="1">
    <location>
        <begin position="22"/>
        <end position="32"/>
    </location>
</feature>